<keyword evidence="5" id="KW-1185">Reference proteome</keyword>
<keyword evidence="2" id="KW-1133">Transmembrane helix</keyword>
<evidence type="ECO:0000313" key="5">
    <source>
        <dbReference type="Proteomes" id="UP000832041"/>
    </source>
</evidence>
<dbReference type="GO" id="GO:0004519">
    <property type="term" value="F:endonuclease activity"/>
    <property type="evidence" value="ECO:0007669"/>
    <property type="project" value="UniProtKB-KW"/>
</dbReference>
<dbReference type="EMBL" id="CP051627">
    <property type="protein sequence ID" value="UPT21822.1"/>
    <property type="molecule type" value="Genomic_DNA"/>
</dbReference>
<dbReference type="Proteomes" id="UP000832041">
    <property type="component" value="Chromosome"/>
</dbReference>
<evidence type="ECO:0000259" key="3">
    <source>
        <dbReference type="Pfam" id="PF03372"/>
    </source>
</evidence>
<feature type="compositionally biased region" description="Polar residues" evidence="1">
    <location>
        <begin position="50"/>
        <end position="59"/>
    </location>
</feature>
<sequence>MSPVPSAWPILALRTWSPGSRGNRARPGRIPPSGPPVRHRPDTTEGETVGRSTGTTSPPAQAEASPEGGAARRRWRLPSVLAWLLLTPWALWALLRGFGLDGGFPLAAAVTLTPYTAVTVVLPLVAALLTRRWRPVAAAVALTAVFAAFLVPRALADAPPDPVPAGPRLRVLTLNLGLGGADAHTVVELVRTTGTDLLSLQELTPDAAAALTAEGLDELLPHAVADPGPGGTGGGLYSRHPLTERPGPAGHLPAMPWADVEVAGAPAVEAVSVHPFPPTGTPRTRNWTAYLEDLPPADPDGAVRILAGDFNATHDHSVFRELLDSGYTDAADAVGNGLAPTWSPRDGVPGLTLDHVLVDTRVRITRTSLHRVPGSDHRALLAELVLPAA</sequence>
<accession>A0ABY4L2C7</accession>
<feature type="domain" description="Endonuclease/exonuclease/phosphatase" evidence="3">
    <location>
        <begin position="172"/>
        <end position="377"/>
    </location>
</feature>
<keyword evidence="4" id="KW-0255">Endonuclease</keyword>
<feature type="transmembrane region" description="Helical" evidence="2">
    <location>
        <begin position="136"/>
        <end position="155"/>
    </location>
</feature>
<evidence type="ECO:0000313" key="4">
    <source>
        <dbReference type="EMBL" id="UPT21822.1"/>
    </source>
</evidence>
<keyword evidence="2" id="KW-0472">Membrane</keyword>
<feature type="transmembrane region" description="Helical" evidence="2">
    <location>
        <begin position="80"/>
        <end position="98"/>
    </location>
</feature>
<keyword evidence="4" id="KW-0540">Nuclease</keyword>
<dbReference type="SUPFAM" id="SSF56219">
    <property type="entry name" value="DNase I-like"/>
    <property type="match status" value="1"/>
</dbReference>
<evidence type="ECO:0000256" key="2">
    <source>
        <dbReference type="SAM" id="Phobius"/>
    </source>
</evidence>
<proteinExistence type="predicted"/>
<dbReference type="InterPro" id="IPR005135">
    <property type="entry name" value="Endo/exonuclease/phosphatase"/>
</dbReference>
<keyword evidence="4" id="KW-0378">Hydrolase</keyword>
<feature type="region of interest" description="Disordered" evidence="1">
    <location>
        <begin position="16"/>
        <end position="70"/>
    </location>
</feature>
<reference evidence="4 5" key="1">
    <citation type="submission" date="2020-04" db="EMBL/GenBank/DDBJ databases">
        <title>Thermobifida alba genome sequencing and assembly.</title>
        <authorList>
            <person name="Luzics S."/>
            <person name="Horvath B."/>
            <person name="Nagy I."/>
            <person name="Toth A."/>
            <person name="Nagy I."/>
            <person name="Kukolya J."/>
        </authorList>
    </citation>
    <scope>NUCLEOTIDE SEQUENCE [LARGE SCALE GENOMIC DNA]</scope>
    <source>
        <strain evidence="4 5">DSM 43795</strain>
    </source>
</reference>
<evidence type="ECO:0000256" key="1">
    <source>
        <dbReference type="SAM" id="MobiDB-lite"/>
    </source>
</evidence>
<dbReference type="Gene3D" id="3.60.10.10">
    <property type="entry name" value="Endonuclease/exonuclease/phosphatase"/>
    <property type="match status" value="1"/>
</dbReference>
<dbReference type="Pfam" id="PF03372">
    <property type="entry name" value="Exo_endo_phos"/>
    <property type="match status" value="1"/>
</dbReference>
<gene>
    <name evidence="4" type="ORF">FOF52_13400</name>
</gene>
<feature type="transmembrane region" description="Helical" evidence="2">
    <location>
        <begin position="104"/>
        <end position="129"/>
    </location>
</feature>
<keyword evidence="2" id="KW-0812">Transmembrane</keyword>
<protein>
    <submittedName>
        <fullName evidence="4">Endonuclease/exonuclease/phosphatase family protein</fullName>
    </submittedName>
</protein>
<organism evidence="4 5">
    <name type="scientific">Thermobifida alba</name>
    <name type="common">Thermomonospora alba</name>
    <dbReference type="NCBI Taxonomy" id="53522"/>
    <lineage>
        <taxon>Bacteria</taxon>
        <taxon>Bacillati</taxon>
        <taxon>Actinomycetota</taxon>
        <taxon>Actinomycetes</taxon>
        <taxon>Streptosporangiales</taxon>
        <taxon>Nocardiopsidaceae</taxon>
        <taxon>Thermobifida</taxon>
    </lineage>
</organism>
<name>A0ABY4L2C7_THEAE</name>
<dbReference type="InterPro" id="IPR036691">
    <property type="entry name" value="Endo/exonu/phosph_ase_sf"/>
</dbReference>